<evidence type="ECO:0000256" key="4">
    <source>
        <dbReference type="ARBA" id="ARBA00022989"/>
    </source>
</evidence>
<evidence type="ECO:0008006" key="10">
    <source>
        <dbReference type="Google" id="ProtNLM"/>
    </source>
</evidence>
<feature type="transmembrane region" description="Helical" evidence="7">
    <location>
        <begin position="224"/>
        <end position="243"/>
    </location>
</feature>
<dbReference type="CDD" id="cd23995">
    <property type="entry name" value="Seipin_BSCL2_like"/>
    <property type="match status" value="1"/>
</dbReference>
<name>A0A835UAR2_VANPL</name>
<gene>
    <name evidence="8" type="ORF">HPP92_025574</name>
</gene>
<dbReference type="GO" id="GO:0006629">
    <property type="term" value="P:lipid metabolic process"/>
    <property type="evidence" value="ECO:0007669"/>
    <property type="project" value="UniProtKB-KW"/>
</dbReference>
<keyword evidence="2 7" id="KW-0812">Transmembrane</keyword>
<evidence type="ECO:0000313" key="9">
    <source>
        <dbReference type="Proteomes" id="UP000639772"/>
    </source>
</evidence>
<feature type="transmembrane region" description="Helical" evidence="7">
    <location>
        <begin position="255"/>
        <end position="284"/>
    </location>
</feature>
<reference evidence="8 9" key="1">
    <citation type="journal article" date="2020" name="Nat. Food">
        <title>A phased Vanilla planifolia genome enables genetic improvement of flavour and production.</title>
        <authorList>
            <person name="Hasing T."/>
            <person name="Tang H."/>
            <person name="Brym M."/>
            <person name="Khazi F."/>
            <person name="Huang T."/>
            <person name="Chambers A.H."/>
        </authorList>
    </citation>
    <scope>NUCLEOTIDE SEQUENCE [LARGE SCALE GENOMIC DNA]</scope>
    <source>
        <tissue evidence="8">Leaf</tissue>
    </source>
</reference>
<dbReference type="GO" id="GO:0140042">
    <property type="term" value="P:lipid droplet formation"/>
    <property type="evidence" value="ECO:0007669"/>
    <property type="project" value="UniProtKB-ARBA"/>
</dbReference>
<organism evidence="8 9">
    <name type="scientific">Vanilla planifolia</name>
    <name type="common">Vanilla</name>
    <dbReference type="NCBI Taxonomy" id="51239"/>
    <lineage>
        <taxon>Eukaryota</taxon>
        <taxon>Viridiplantae</taxon>
        <taxon>Streptophyta</taxon>
        <taxon>Embryophyta</taxon>
        <taxon>Tracheophyta</taxon>
        <taxon>Spermatophyta</taxon>
        <taxon>Magnoliopsida</taxon>
        <taxon>Liliopsida</taxon>
        <taxon>Asparagales</taxon>
        <taxon>Orchidaceae</taxon>
        <taxon>Vanilloideae</taxon>
        <taxon>Vanilleae</taxon>
        <taxon>Vanilla</taxon>
    </lineage>
</organism>
<comment type="caution">
    <text evidence="8">The sequence shown here is derived from an EMBL/GenBank/DDBJ whole genome shotgun (WGS) entry which is preliminary data.</text>
</comment>
<dbReference type="OrthoDB" id="3990054at2759"/>
<sequence>MEPVIDGGEAASDLFYNADDDFTQTDGEEIPDMSVSLHPVKGGNKPESEATTVTVRGIYPGTSLRRRRSSIRAAKPRNLLDSNHPSCESDANSEVCTFEERRSEVTQESHANSEICTFKDGAVSNGGNSPTSTFTTDQTVTGMHRDQEASSLRDEQSASSHEYPAQNLLVSFADLVIEVIFFQVHMLIKCLTLPIWFSYNALLFVFDPLGTIRRAGDGVKERMLWVCKVILGFLSPVLSQILGSQHDFSKLAGRIAWGCFWSFYVGSVLLGLLLTSFFGASLLMSRIVEEPLHMIRDLNFDYTSTSPHALVPLMPCDRAGCSLVSDAKLGFGRRYIPPNQKVKLTISLTLPESDYNRNLGVFQVRAELLSINGKVTSVLSQPCMLKFKSSHIRLMESFLKTGPLLAGYSSESQVLDLKMSTFSEEAEPTMSIRIVLEHRAEYRPGAGIPEIYSAVLKLESELPALKKLIWSWRKTLLVWIAMGFFIWEMLFVLLCCKPVLIPGSRPSDPVDASFDTMVAGES</sequence>
<evidence type="ECO:0000256" key="2">
    <source>
        <dbReference type="ARBA" id="ARBA00022692"/>
    </source>
</evidence>
<protein>
    <recommendedName>
        <fullName evidence="10">Seipin</fullName>
    </recommendedName>
</protein>
<feature type="transmembrane region" description="Helical" evidence="7">
    <location>
        <begin position="476"/>
        <end position="494"/>
    </location>
</feature>
<evidence type="ECO:0000256" key="3">
    <source>
        <dbReference type="ARBA" id="ARBA00022824"/>
    </source>
</evidence>
<dbReference type="GO" id="GO:0005789">
    <property type="term" value="C:endoplasmic reticulum membrane"/>
    <property type="evidence" value="ECO:0007669"/>
    <property type="project" value="UniProtKB-SubCell"/>
</dbReference>
<evidence type="ECO:0000256" key="1">
    <source>
        <dbReference type="ARBA" id="ARBA00004477"/>
    </source>
</evidence>
<keyword evidence="4 7" id="KW-1133">Transmembrane helix</keyword>
<comment type="subcellular location">
    <subcellularLocation>
        <location evidence="1">Endoplasmic reticulum membrane</location>
        <topology evidence="1">Multi-pass membrane protein</topology>
    </subcellularLocation>
</comment>
<keyword evidence="6 7" id="KW-0472">Membrane</keyword>
<dbReference type="PANTHER" id="PTHR21212:SF0">
    <property type="entry name" value="SEIPIN"/>
    <property type="match status" value="1"/>
</dbReference>
<dbReference type="InterPro" id="IPR009617">
    <property type="entry name" value="Seipin"/>
</dbReference>
<dbReference type="PANTHER" id="PTHR21212">
    <property type="entry name" value="BERNARDINELLI-SEIP CONGENITAL LIPODYSTROPHY 2 HOMOLOG BSCL2 PROTEIN"/>
    <property type="match status" value="1"/>
</dbReference>
<evidence type="ECO:0000313" key="8">
    <source>
        <dbReference type="EMBL" id="KAG0454270.1"/>
    </source>
</evidence>
<proteinExistence type="predicted"/>
<dbReference type="Proteomes" id="UP000639772">
    <property type="component" value="Unassembled WGS sequence"/>
</dbReference>
<dbReference type="AlphaFoldDB" id="A0A835UAR2"/>
<keyword evidence="5" id="KW-0443">Lipid metabolism</keyword>
<dbReference type="Pfam" id="PF06775">
    <property type="entry name" value="Seipin"/>
    <property type="match status" value="1"/>
</dbReference>
<evidence type="ECO:0000256" key="6">
    <source>
        <dbReference type="ARBA" id="ARBA00023136"/>
    </source>
</evidence>
<keyword evidence="3" id="KW-0256">Endoplasmic reticulum</keyword>
<evidence type="ECO:0000256" key="5">
    <source>
        <dbReference type="ARBA" id="ARBA00023098"/>
    </source>
</evidence>
<dbReference type="EMBL" id="JADCNM010000014">
    <property type="protein sequence ID" value="KAG0454270.1"/>
    <property type="molecule type" value="Genomic_DNA"/>
</dbReference>
<accession>A0A835UAR2</accession>
<evidence type="ECO:0000256" key="7">
    <source>
        <dbReference type="SAM" id="Phobius"/>
    </source>
</evidence>